<dbReference type="AlphaFoldDB" id="A0A7J6SQU4"/>
<name>A0A7J6SQU4_PEROL</name>
<protein>
    <submittedName>
        <fullName evidence="2">Uncharacterized protein</fullName>
    </submittedName>
</protein>
<proteinExistence type="predicted"/>
<keyword evidence="3" id="KW-1185">Reference proteome</keyword>
<evidence type="ECO:0000313" key="2">
    <source>
        <dbReference type="EMBL" id="KAF4735095.1"/>
    </source>
</evidence>
<gene>
    <name evidence="2" type="ORF">FOZ63_008791</name>
</gene>
<evidence type="ECO:0000256" key="1">
    <source>
        <dbReference type="SAM" id="MobiDB-lite"/>
    </source>
</evidence>
<feature type="region of interest" description="Disordered" evidence="1">
    <location>
        <begin position="56"/>
        <end position="79"/>
    </location>
</feature>
<comment type="caution">
    <text evidence="2">The sequence shown here is derived from an EMBL/GenBank/DDBJ whole genome shotgun (WGS) entry which is preliminary data.</text>
</comment>
<accession>A0A7J6SQU4</accession>
<dbReference type="EMBL" id="JABANO010016491">
    <property type="protein sequence ID" value="KAF4735095.1"/>
    <property type="molecule type" value="Genomic_DNA"/>
</dbReference>
<organism evidence="2 3">
    <name type="scientific">Perkinsus olseni</name>
    <name type="common">Perkinsus atlanticus</name>
    <dbReference type="NCBI Taxonomy" id="32597"/>
    <lineage>
        <taxon>Eukaryota</taxon>
        <taxon>Sar</taxon>
        <taxon>Alveolata</taxon>
        <taxon>Perkinsozoa</taxon>
        <taxon>Perkinsea</taxon>
        <taxon>Perkinsida</taxon>
        <taxon>Perkinsidae</taxon>
        <taxon>Perkinsus</taxon>
    </lineage>
</organism>
<feature type="non-terminal residue" evidence="2">
    <location>
        <position position="133"/>
    </location>
</feature>
<evidence type="ECO:0000313" key="3">
    <source>
        <dbReference type="Proteomes" id="UP000553632"/>
    </source>
</evidence>
<reference evidence="2 3" key="1">
    <citation type="submission" date="2020-04" db="EMBL/GenBank/DDBJ databases">
        <title>Perkinsus olseni comparative genomics.</title>
        <authorList>
            <person name="Bogema D.R."/>
        </authorList>
    </citation>
    <scope>NUCLEOTIDE SEQUENCE [LARGE SCALE GENOMIC DNA]</scope>
    <source>
        <strain evidence="2 3">ATCC PRA-207</strain>
    </source>
</reference>
<sequence length="133" mass="14800">AALSTRRRLEELLRSMTDAVEKCTKVTTVDIQCDHFRWIRDATKLVAVEHKIQADRAAVSPDRRTGNSSCFGSADDEGPSEREYIQRHVVPHLTRAVRLCEEELLRNAATPSDPPVNSDQQMAFIAAALKGAI</sequence>
<dbReference type="Proteomes" id="UP000553632">
    <property type="component" value="Unassembled WGS sequence"/>
</dbReference>